<reference evidence="8" key="1">
    <citation type="submission" date="2023-05" db="EMBL/GenBank/DDBJ databases">
        <title>Sedimentitalea sp. nov. JM2-8.</title>
        <authorList>
            <person name="Huang J."/>
        </authorList>
    </citation>
    <scope>NUCLEOTIDE SEQUENCE [LARGE SCALE GENOMIC DNA]</scope>
    <source>
        <strain evidence="8">KHS03</strain>
    </source>
</reference>
<feature type="domain" description="Insecticide toxin TcdB middle/N-terminal" evidence="6">
    <location>
        <begin position="692"/>
        <end position="827"/>
    </location>
</feature>
<dbReference type="Pfam" id="PF03534">
    <property type="entry name" value="SpvB"/>
    <property type="match status" value="1"/>
</dbReference>
<dbReference type="Gene3D" id="2.180.10.10">
    <property type="entry name" value="RHS repeat-associated core"/>
    <property type="match status" value="1"/>
</dbReference>
<dbReference type="PRINTS" id="PR01341">
    <property type="entry name" value="SALSPVBPROT"/>
</dbReference>
<feature type="domain" description="Insecticide toxin TcdB middle/C-terminal" evidence="5">
    <location>
        <begin position="900"/>
        <end position="1028"/>
    </location>
</feature>
<dbReference type="InterPro" id="IPR003284">
    <property type="entry name" value="Sal_SpvB"/>
</dbReference>
<accession>A0ABU3VIG3</accession>
<feature type="compositionally biased region" description="Low complexity" evidence="4">
    <location>
        <begin position="18"/>
        <end position="31"/>
    </location>
</feature>
<evidence type="ECO:0000256" key="3">
    <source>
        <dbReference type="ARBA" id="ARBA00023026"/>
    </source>
</evidence>
<evidence type="ECO:0000313" key="7">
    <source>
        <dbReference type="EMBL" id="MDU9005966.1"/>
    </source>
</evidence>
<dbReference type="Pfam" id="PF12256">
    <property type="entry name" value="TcdB_toxin_midN"/>
    <property type="match status" value="1"/>
</dbReference>
<feature type="region of interest" description="Disordered" evidence="4">
    <location>
        <begin position="1"/>
        <end position="46"/>
    </location>
</feature>
<feature type="region of interest" description="Disordered" evidence="4">
    <location>
        <begin position="1783"/>
        <end position="1803"/>
    </location>
</feature>
<gene>
    <name evidence="7" type="ORF">QO231_19210</name>
</gene>
<dbReference type="Proteomes" id="UP001255416">
    <property type="component" value="Unassembled WGS sequence"/>
</dbReference>
<evidence type="ECO:0000313" key="8">
    <source>
        <dbReference type="Proteomes" id="UP001255416"/>
    </source>
</evidence>
<protein>
    <submittedName>
        <fullName evidence="7">SpvB/TcaC N-terminal domain-containing protein</fullName>
    </submittedName>
</protein>
<dbReference type="InterPro" id="IPR022385">
    <property type="entry name" value="Rhs_assc_core"/>
</dbReference>
<comment type="caution">
    <text evidence="7">The sequence shown here is derived from an EMBL/GenBank/DDBJ whole genome shotgun (WGS) entry which is preliminary data.</text>
</comment>
<keyword evidence="3" id="KW-0843">Virulence</keyword>
<evidence type="ECO:0000259" key="5">
    <source>
        <dbReference type="Pfam" id="PF12255"/>
    </source>
</evidence>
<comment type="subcellular location">
    <subcellularLocation>
        <location evidence="1">Secreted</location>
    </subcellularLocation>
</comment>
<evidence type="ECO:0000259" key="6">
    <source>
        <dbReference type="Pfam" id="PF12256"/>
    </source>
</evidence>
<name>A0ABU3VIG3_9RHOB</name>
<dbReference type="EMBL" id="JASMWN010000018">
    <property type="protein sequence ID" value="MDU9005966.1"/>
    <property type="molecule type" value="Genomic_DNA"/>
</dbReference>
<dbReference type="NCBIfam" id="TIGR03696">
    <property type="entry name" value="Rhs_assc_core"/>
    <property type="match status" value="1"/>
</dbReference>
<evidence type="ECO:0000256" key="2">
    <source>
        <dbReference type="ARBA" id="ARBA00022525"/>
    </source>
</evidence>
<evidence type="ECO:0000256" key="4">
    <source>
        <dbReference type="SAM" id="MobiDB-lite"/>
    </source>
</evidence>
<evidence type="ECO:0000256" key="1">
    <source>
        <dbReference type="ARBA" id="ARBA00004613"/>
    </source>
</evidence>
<dbReference type="SUPFAM" id="SSF69318">
    <property type="entry name" value="Integrin alpha N-terminal domain"/>
    <property type="match status" value="1"/>
</dbReference>
<dbReference type="RefSeq" id="WP_316780190.1">
    <property type="nucleotide sequence ID" value="NZ_JASMWN010000018.1"/>
</dbReference>
<dbReference type="InterPro" id="IPR050708">
    <property type="entry name" value="T6SS_VgrG/RHS"/>
</dbReference>
<sequence length="2450" mass="266155">MSETRPVSSPMDASPMDASAGTSTGTSTGASRFTLPETTLPEGGGAIRGLDERFAVNGANGTATFSVPLPVSPARGGEPALTLSYCSAAGNGPFGLGWSVDIPSVSRRTDRGLPQYRDAEDSDTYVIAGLEDLVPARDGSGALIETTLDDGASQSHRVRRYRPRIEGSFSRIERWENLANGVLHWRVKTRDNITSVYGAGAAARLADPEAPAHIFRWMCERRYDDRGNLTLYEYKAEDGVGIAETPADFHRLSGAAPAAQIYPKRILYGNRTPYTPADPLPGDEEFRFQTVFDYGEHDDAPLVALGGGQLGYGADPQPGDDGTWDVRSDRFSAFRSGFDIRTYRRCRRVMLFHAFDAPELVRSVDLDYEDASGLSQLTRATTRGYIRGGTGYTARAMPSLSFDYADHAWQADVRGLGSRDIAGLRAGLADDARLFIDLYAEGLPGMLTRLDTTWHYARNRGGGVFGPQEHLDPLPALATGASNLVDLGGDGRQRLASRDTGPRGHYTLEQDETWSAFVTIPKSVNRSADTPDARAVDLTGDGQPDLLITEGERLVWYESRGVEGHAPARVVDLLDDEVRNPRVVFSDPEQSVLLADMTGDGLNDIVRVRNGAICYWPNRGYGRFGLRVEMADAPLLDAPDQFDPSRLRLADIDGTGPSDLIYLTSRARIWRNLWGNGWIEAPIQIAGLPHHADARIETADIYGQGTTCLVWSSGLPADAGAPLRVIDLMAGRKPHLMTGYSNGSGAEVTVEYRHSTAFYLADRAEGRPWLTKLPFPVHLVSRLQTRDLVAETARVETFSYHHGHYDTVDREFRGFARVDRRDSETASHFSATDGGTLPDPLDQAPVLTRTWYHTGGGPDARHLPLGLRAEFFRDPAHPEPILPPIDLSPTLDAEDARETARALKGKTLREEVYAEDGTPRAAIPLTIANTRHRVTHVQARAGNVPSVVFSTAIETLTLHVEQGLSEPRLSHTLTLAEDAYGNPVRTANVVYPRAAADPAVPAQTRAEQARLRITSQNTGYSNEIDTDTAYRLPVAVEERSFEIAGMAPAGALFDLIALDAAINGAAEIPYETSLSGAPERRLISAMRTEFWDDTGTVALPFGTIAARVLARRSLALAFTPGLLSEVYGTDVDAATMTAAGYQSIGEEWWRPTSVVRYGPFFQPASVESPFGDVASLTRDPDALMVERRMDFVGNVSQFINDPRTLSPVEKISPNLNHTQIRTDELGFVTATARLGKGAEGDTLADPTVRHSHDLGVFAATGRPNFVRTETRERHGPDSAMRVSIEYTNGAGGVQMAKREAEPGLARLRTPGGVVEIDTTPALRWIASGRIVQNNKGNPVKAYEPYFSPGPDYESELDLVEVGVTALRQYDALGREIRTDYPDGTFERVSFTPWLVVRHDRNDTVLDSDWYATRGAPDPDLDPEPVLAQTRAAWLAAAHADTPTREHFDSLGRSVATETDPGGGTTQTVHTVIDIAARSREVIDARGNSIMRYAFSITGERIAQDGPDSGARRLFPDVLGRVRLGWDSRGHRTRTEYDALDRPVRSWLSVNGGAEALVSRLEHGDGPDAPADAVARNLRTRLFRRFDQAGLLTHEAFDFNGNLTRMARRLVSATIGVTDYDRPDPETLLETESFVSETAYDALSRPVRISTPASATMIASVVTPGYNAAQALDRIDLAVRGEPSQPQITNIDYDAHGRRTAVDYANGTRTEQSFDPDTFRLTRLLTVRGTTPLQDLGYTYDPVGNITEIRDLAQEDVYFAGAVVDSQRRFRYTPLYRLAQASGREHVGLNRPPGPEDPTRSGLAHPGDGNAMRSYVQDFDYDAAGNLLEIVHRAGVGAFAEQWRQTVTYAAGSNQLTGTAAGGIIESFAHDSHGNMALPHLDITEWDQNDRLRRVVRGTAEARYTYDADGTRVRKTEIRGSVREDRLYLGGFELFRRRTGTRLEIERETVHLMDGESRFALAETATTDAAAPAGVGVTLMRLQYHDHIGSAALELDGFGAVISYEEYYPFGATSYQAGRDATETQRKTYRYVAAEQDDITGLYHMGARYYAPWLGRWTASDPAGLVDGPNLYRYARNNPMRMSDRQGTDPDDEVDVGPLRLRNIRIDVSGGVGTTPGGFPMFLPPRPGPRLQFSSSLSLAPMPPSLPMDVPSPDELPQRRTEDADSDGDSGTPVRAEASAVISSDAQAGTITASTEAFGLVGTVGSGVWASLHATGTFTAPTPDSPSIDPYLFARNATGQGRFFGSVQVPGLTLGTYSGDFTLRPRGQFGFNAEIGTIGNIARLNLDGSGQLREGGVDLEATGQLRLFGYPQLRLNVEGSIESTGEYSFTGGAQGLIFPTPLPIPTTYAFGSFSASSAEGFSGQAHLIGLGPLIPFPDVTDPAPLPPAARDFINPPADPSIRPLVLGYGFFDYRGGRFSGVSVGAVLFEDSGEGGNPIGVPGLGGSAVVAF</sequence>
<dbReference type="InterPro" id="IPR022044">
    <property type="entry name" value="TcdB_toxin_mid/C"/>
</dbReference>
<feature type="region of interest" description="Disordered" evidence="4">
    <location>
        <begin position="2124"/>
        <end position="2174"/>
    </location>
</feature>
<proteinExistence type="predicted"/>
<dbReference type="InterPro" id="IPR022045">
    <property type="entry name" value="TcdB_toxin_mid/N"/>
</dbReference>
<dbReference type="Pfam" id="PF12255">
    <property type="entry name" value="TcdB_toxin_midC"/>
    <property type="match status" value="1"/>
</dbReference>
<dbReference type="InterPro" id="IPR028994">
    <property type="entry name" value="Integrin_alpha_N"/>
</dbReference>
<dbReference type="PANTHER" id="PTHR32305:SF15">
    <property type="entry name" value="PROTEIN RHSA-RELATED"/>
    <property type="match status" value="1"/>
</dbReference>
<dbReference type="PANTHER" id="PTHR32305">
    <property type="match status" value="1"/>
</dbReference>
<keyword evidence="2" id="KW-0964">Secreted</keyword>
<organism evidence="7 8">
    <name type="scientific">Sedimentitalea todarodis</name>
    <dbReference type="NCBI Taxonomy" id="1631240"/>
    <lineage>
        <taxon>Bacteria</taxon>
        <taxon>Pseudomonadati</taxon>
        <taxon>Pseudomonadota</taxon>
        <taxon>Alphaproteobacteria</taxon>
        <taxon>Rhodobacterales</taxon>
        <taxon>Paracoccaceae</taxon>
        <taxon>Sedimentitalea</taxon>
    </lineage>
</organism>
<keyword evidence="8" id="KW-1185">Reference proteome</keyword>